<dbReference type="Gene3D" id="3.40.50.12780">
    <property type="entry name" value="N-terminal domain of ligase-like"/>
    <property type="match status" value="1"/>
</dbReference>
<evidence type="ECO:0000256" key="1">
    <source>
        <dbReference type="ARBA" id="ARBA00001957"/>
    </source>
</evidence>
<dbReference type="Gene3D" id="3.30.559.10">
    <property type="entry name" value="Chloramphenicol acetyltransferase-like domain"/>
    <property type="match status" value="1"/>
</dbReference>
<dbReference type="RefSeq" id="WP_221035165.1">
    <property type="nucleotide sequence ID" value="NZ_CP054160.3"/>
</dbReference>
<organism evidence="6 7">
    <name type="scientific">Serratia fonticola</name>
    <dbReference type="NCBI Taxonomy" id="47917"/>
    <lineage>
        <taxon>Bacteria</taxon>
        <taxon>Pseudomonadati</taxon>
        <taxon>Pseudomonadota</taxon>
        <taxon>Gammaproteobacteria</taxon>
        <taxon>Enterobacterales</taxon>
        <taxon>Yersiniaceae</taxon>
        <taxon>Serratia</taxon>
    </lineage>
</organism>
<name>A0AAE7SR35_SERFO</name>
<feature type="domain" description="Carrier" evidence="5">
    <location>
        <begin position="948"/>
        <end position="1028"/>
    </location>
</feature>
<gene>
    <name evidence="6" type="ORF">G9399_27265</name>
</gene>
<feature type="region of interest" description="Disordered" evidence="4">
    <location>
        <begin position="1254"/>
        <end position="1274"/>
    </location>
</feature>
<dbReference type="InterPro" id="IPR001242">
    <property type="entry name" value="Condensation_dom"/>
</dbReference>
<dbReference type="AlphaFoldDB" id="A0AAE7SR35"/>
<dbReference type="InterPro" id="IPR023213">
    <property type="entry name" value="CAT-like_dom_sf"/>
</dbReference>
<dbReference type="InterPro" id="IPR020806">
    <property type="entry name" value="PKS_PP-bd"/>
</dbReference>
<dbReference type="PROSITE" id="PS00455">
    <property type="entry name" value="AMP_BINDING"/>
    <property type="match status" value="1"/>
</dbReference>
<evidence type="ECO:0000256" key="4">
    <source>
        <dbReference type="SAM" id="MobiDB-lite"/>
    </source>
</evidence>
<evidence type="ECO:0000256" key="3">
    <source>
        <dbReference type="ARBA" id="ARBA00022553"/>
    </source>
</evidence>
<dbReference type="PANTHER" id="PTHR45527:SF1">
    <property type="entry name" value="FATTY ACID SYNTHASE"/>
    <property type="match status" value="1"/>
</dbReference>
<evidence type="ECO:0000313" key="6">
    <source>
        <dbReference type="EMBL" id="QXT42335.1"/>
    </source>
</evidence>
<dbReference type="InterPro" id="IPR045851">
    <property type="entry name" value="AMP-bd_C_sf"/>
</dbReference>
<dbReference type="SUPFAM" id="SSF47336">
    <property type="entry name" value="ACP-like"/>
    <property type="match status" value="1"/>
</dbReference>
<dbReference type="PROSITE" id="PS50075">
    <property type="entry name" value="CARRIER"/>
    <property type="match status" value="1"/>
</dbReference>
<dbReference type="GO" id="GO:0031177">
    <property type="term" value="F:phosphopantetheine binding"/>
    <property type="evidence" value="ECO:0007669"/>
    <property type="project" value="InterPro"/>
</dbReference>
<dbReference type="GO" id="GO:0005737">
    <property type="term" value="C:cytoplasm"/>
    <property type="evidence" value="ECO:0007669"/>
    <property type="project" value="TreeGrafter"/>
</dbReference>
<dbReference type="Gene3D" id="1.10.1200.10">
    <property type="entry name" value="ACP-like"/>
    <property type="match status" value="1"/>
</dbReference>
<dbReference type="InterPro" id="IPR042099">
    <property type="entry name" value="ANL_N_sf"/>
</dbReference>
<dbReference type="InterPro" id="IPR020845">
    <property type="entry name" value="AMP-binding_CS"/>
</dbReference>
<dbReference type="Gene3D" id="3.30.559.30">
    <property type="entry name" value="Nonribosomal peptide synthetase, condensation domain"/>
    <property type="match status" value="1"/>
</dbReference>
<keyword evidence="3" id="KW-0597">Phosphoprotein</keyword>
<keyword evidence="2" id="KW-0596">Phosphopantetheine</keyword>
<dbReference type="SMART" id="SM00823">
    <property type="entry name" value="PKS_PP"/>
    <property type="match status" value="1"/>
</dbReference>
<dbReference type="InterPro" id="IPR006162">
    <property type="entry name" value="Ppantetheine_attach_site"/>
</dbReference>
<dbReference type="SUPFAM" id="SSF56801">
    <property type="entry name" value="Acetyl-CoA synthetase-like"/>
    <property type="match status" value="1"/>
</dbReference>
<evidence type="ECO:0000259" key="5">
    <source>
        <dbReference type="PROSITE" id="PS50075"/>
    </source>
</evidence>
<dbReference type="PANTHER" id="PTHR45527">
    <property type="entry name" value="NONRIBOSOMAL PEPTIDE SYNTHETASE"/>
    <property type="match status" value="1"/>
</dbReference>
<accession>A0AAE7SR35</accession>
<dbReference type="Pfam" id="PF00550">
    <property type="entry name" value="PP-binding"/>
    <property type="match status" value="1"/>
</dbReference>
<dbReference type="InterPro" id="IPR009081">
    <property type="entry name" value="PP-bd_ACP"/>
</dbReference>
<dbReference type="GO" id="GO:0003824">
    <property type="term" value="F:catalytic activity"/>
    <property type="evidence" value="ECO:0007669"/>
    <property type="project" value="InterPro"/>
</dbReference>
<reference evidence="7" key="1">
    <citation type="submission" date="2020-03" db="EMBL/GenBank/DDBJ databases">
        <title>Genome sequences of seven Enterobacteriaceae strains isolated from Canadian wastewater treatment facilities.</title>
        <authorList>
            <person name="Huang H."/>
            <person name="Chmara J.T."/>
            <person name="Duceppe M.-O."/>
        </authorList>
    </citation>
    <scope>NUCLEOTIDE SEQUENCE [LARGE SCALE GENOMIC DNA]</scope>
    <source>
        <strain evidence="7">Biosolid 3</strain>
    </source>
</reference>
<dbReference type="SUPFAM" id="SSF52777">
    <property type="entry name" value="CoA-dependent acyltransferases"/>
    <property type="match status" value="2"/>
</dbReference>
<evidence type="ECO:0000256" key="2">
    <source>
        <dbReference type="ARBA" id="ARBA00022450"/>
    </source>
</evidence>
<dbReference type="InterPro" id="IPR036736">
    <property type="entry name" value="ACP-like_sf"/>
</dbReference>
<dbReference type="GO" id="GO:0043041">
    <property type="term" value="P:amino acid activation for nonribosomal peptide biosynthetic process"/>
    <property type="evidence" value="ECO:0007669"/>
    <property type="project" value="TreeGrafter"/>
</dbReference>
<proteinExistence type="predicted"/>
<dbReference type="Pfam" id="PF00501">
    <property type="entry name" value="AMP-binding"/>
    <property type="match status" value="1"/>
</dbReference>
<dbReference type="PROSITE" id="PS00012">
    <property type="entry name" value="PHOSPHOPANTETHEINE"/>
    <property type="match status" value="1"/>
</dbReference>
<dbReference type="InterPro" id="IPR000873">
    <property type="entry name" value="AMP-dep_synth/lig_dom"/>
</dbReference>
<evidence type="ECO:0000313" key="7">
    <source>
        <dbReference type="Proteomes" id="UP000503464"/>
    </source>
</evidence>
<dbReference type="Proteomes" id="UP000503464">
    <property type="component" value="Chromosome"/>
</dbReference>
<dbReference type="Gene3D" id="3.30.300.30">
    <property type="match status" value="1"/>
</dbReference>
<protein>
    <submittedName>
        <fullName evidence="6">AMP-binding protein</fullName>
    </submittedName>
</protein>
<dbReference type="EMBL" id="CP054160">
    <property type="protein sequence ID" value="QXT42335.1"/>
    <property type="molecule type" value="Genomic_DNA"/>
</dbReference>
<dbReference type="Pfam" id="PF00668">
    <property type="entry name" value="Condensation"/>
    <property type="match status" value="1"/>
</dbReference>
<sequence>MIKNKLLDPQVGFYYGNKVSNDKSIYNIAEYVEICHPLDIARMKDAIDWVFSQTPTLYTMFAEDNGVPYQCTTVCNAVMELVDLSHHGDSMAVALALMEEDAGQPFLLNTPPLFRQKILSLGENHFLWYFCSHHLLLDGYSAYLLIHQVAETYRNLPLQPQRLSETPTLDELLKAESEYKISAGYQADKQFWHKTCSQLPVPTTLARTNMPSGRVIRHTESFLCSASLFSLQTNQPSWMARILAAVMVHLYFCTGENAPVIGIPMMARKGHLARQALTCQTNVLPLAIDIKETTTGLQLAHEVERKLKQIKKHQAFRYEEIKSMRGNASHSPLFNIVVNIIPFEASASFSPTQRSVVRNIRSGGAQDLVFNLRPDINSQTLRLEIDADSGLYDRASLARHSLAIQKLCSLLHSEQENASVRQLRQHFPLSLYGKEHDSDVLDVMQRIERTATHAPQSLAICTPEHPSKSLRELSYALLQQQVIIWSNLLASVRTTNTALLIDLPKGPEAVIFMLASLQLNMPFVNLNSNADDAEYRRLLEQFDDAILITERTLNRHSLLRASFHWQSLALAVPKDYTHCALFHRRMPANNTEFPAGIGYIMFTSGTTGVPKGVICGRWALNVFTAAAIERYNIEAHDRVLQFAPLHFDASIEEIFMTLAVGASLYIAPDASAHSFPDLLEFCATHRLSLLDLPTAYFNELLFALGGELQLPATVKTVIVGGESLSARAKELWFLQPPCGRRLINTYGPTEATVVATAAEVKNDDAAITIGSPLSGVFVAIVGENLATVPLGCSGELLIAGATVCLGYLNQPALSAEKFVTIEMGDRQILAYRTGDIACLDQDRQLLFLGRKVHETKIAGKRVNMREIEACIGRLPGVVEVAVLAKSGDTGTVLYAHYHSPQPLDELSRRTLFGMLPNSHIPKSFIHHQTPLVKLPNGKIDYRTLERHSVESTLKDELHSTTFNALVQEIWLRTLGSEDGDFFTLGGESLQAIKIINALNAYCQFDLNLRDIFEHPSLAEFCQHITQLALSRYGLSQHHLDIRCAISRCLSVNANSSTSPVLFFQQPEGPDERRLLETLPSEHNARILTSQEDAHCYTGQLLAAAVFNVPEAPLQYASWLNTLPPLLHALAGKVQKMIFLCNASSSTKITQDLLNGYRHEKLLLLRKADHSLRFIDDGLVELIALSAQLGYFPHIRFDTTNERLRGCVLKSLGIDDGESTDHQTAFAAVQHRNPGVQLCDLSYWLNLIAANSKQQPCHGRSDKLDVPPLREGVSL</sequence>
<comment type="cofactor">
    <cofactor evidence="1">
        <name>pantetheine 4'-phosphate</name>
        <dbReference type="ChEBI" id="CHEBI:47942"/>
    </cofactor>
</comment>
<dbReference type="GO" id="GO:0044550">
    <property type="term" value="P:secondary metabolite biosynthetic process"/>
    <property type="evidence" value="ECO:0007669"/>
    <property type="project" value="TreeGrafter"/>
</dbReference>